<organism evidence="2 3">
    <name type="scientific">Sulfuricurvum kujiense</name>
    <dbReference type="NCBI Taxonomy" id="148813"/>
    <lineage>
        <taxon>Bacteria</taxon>
        <taxon>Pseudomonadati</taxon>
        <taxon>Campylobacterota</taxon>
        <taxon>Epsilonproteobacteria</taxon>
        <taxon>Campylobacterales</taxon>
        <taxon>Sulfurimonadaceae</taxon>
        <taxon>Sulfuricurvum</taxon>
    </lineage>
</organism>
<dbReference type="Pfam" id="PF03205">
    <property type="entry name" value="MobB"/>
    <property type="match status" value="1"/>
</dbReference>
<gene>
    <name evidence="2" type="primary">mobB</name>
    <name evidence="2" type="ORF">CFH83_11065</name>
</gene>
<feature type="domain" description="Molybdopterin-guanine dinucleotide biosynthesis protein B (MobB)" evidence="1">
    <location>
        <begin position="7"/>
        <end position="121"/>
    </location>
</feature>
<proteinExistence type="predicted"/>
<dbReference type="NCBIfam" id="TIGR00176">
    <property type="entry name" value="mobB"/>
    <property type="match status" value="1"/>
</dbReference>
<accession>A0A2D3WIB0</accession>
<dbReference type="RefSeq" id="WP_303663214.1">
    <property type="nucleotide sequence ID" value="NZ_DLUI01000160.1"/>
</dbReference>
<dbReference type="InterPro" id="IPR052539">
    <property type="entry name" value="MGD_biosynthesis_adapter"/>
</dbReference>
<comment type="caution">
    <text evidence="2">The sequence shown here is derived from an EMBL/GenBank/DDBJ whole genome shotgun (WGS) entry which is preliminary data.</text>
</comment>
<dbReference type="AlphaFoldDB" id="A0A2D3WIB0"/>
<dbReference type="EMBL" id="DLUI01000160">
    <property type="protein sequence ID" value="DAB37454.1"/>
    <property type="molecule type" value="Genomic_DNA"/>
</dbReference>
<evidence type="ECO:0000313" key="3">
    <source>
        <dbReference type="Proteomes" id="UP000228859"/>
    </source>
</evidence>
<dbReference type="GO" id="GO:0005525">
    <property type="term" value="F:GTP binding"/>
    <property type="evidence" value="ECO:0007669"/>
    <property type="project" value="InterPro"/>
</dbReference>
<dbReference type="PANTHER" id="PTHR40072:SF1">
    <property type="entry name" value="MOLYBDOPTERIN-GUANINE DINUCLEOTIDE BIOSYNTHESIS ADAPTER PROTEIN"/>
    <property type="match status" value="1"/>
</dbReference>
<dbReference type="PANTHER" id="PTHR40072">
    <property type="entry name" value="MOLYBDOPTERIN-GUANINE DINUCLEOTIDE BIOSYNTHESIS ADAPTER PROTEIN-RELATED"/>
    <property type="match status" value="1"/>
</dbReference>
<dbReference type="GO" id="GO:0006777">
    <property type="term" value="P:Mo-molybdopterin cofactor biosynthetic process"/>
    <property type="evidence" value="ECO:0007669"/>
    <property type="project" value="InterPro"/>
</dbReference>
<dbReference type="Proteomes" id="UP000228859">
    <property type="component" value="Unassembled WGS sequence"/>
</dbReference>
<dbReference type="InterPro" id="IPR004435">
    <property type="entry name" value="MobB_dom"/>
</dbReference>
<evidence type="ECO:0000259" key="1">
    <source>
        <dbReference type="Pfam" id="PF03205"/>
    </source>
</evidence>
<reference evidence="2 3" key="1">
    <citation type="journal article" date="2017" name="Front. Microbiol.">
        <title>Comparative Genomic Analysis of the Class Epsilonproteobacteria and Proposed Reclassification to Epsilonbacteraeota (phyl. nov.).</title>
        <authorList>
            <person name="Waite D.W."/>
            <person name="Vanwonterghem I."/>
            <person name="Rinke C."/>
            <person name="Parks D.H."/>
            <person name="Zhang Y."/>
            <person name="Takai K."/>
            <person name="Sievert S.M."/>
            <person name="Simon J."/>
            <person name="Campbell B.J."/>
            <person name="Hanson T.E."/>
            <person name="Woyke T."/>
            <person name="Klotz M.G."/>
            <person name="Hugenholtz P."/>
        </authorList>
    </citation>
    <scope>NUCLEOTIDE SEQUENCE [LARGE SCALE GENOMIC DNA]</scope>
    <source>
        <strain evidence="2">UBA12443</strain>
    </source>
</reference>
<protein>
    <submittedName>
        <fullName evidence="2">Molybdopterin-guanine dinucleotide biosynthesis protein B</fullName>
    </submittedName>
</protein>
<sequence>MKKRLAIAFTGPSNSGKTTLILKVARKLIHEHNLDVAIIKNDPKDKAQFDVPGKDSYKFSDTGAEVIVTSPTRTTYFSQRHKELDELVSLFGDFDVLLVEGLKNLPLPRISIFRGSIDTDYFPYMNALAIDESINVSHYSIPEGIDLLDLNNPDQVIEWILAHAKVMK</sequence>
<dbReference type="Gene3D" id="3.40.50.300">
    <property type="entry name" value="P-loop containing nucleotide triphosphate hydrolases"/>
    <property type="match status" value="1"/>
</dbReference>
<name>A0A2D3WIB0_9BACT</name>
<evidence type="ECO:0000313" key="2">
    <source>
        <dbReference type="EMBL" id="DAB37454.1"/>
    </source>
</evidence>
<dbReference type="InterPro" id="IPR027417">
    <property type="entry name" value="P-loop_NTPase"/>
</dbReference>
<dbReference type="SUPFAM" id="SSF52540">
    <property type="entry name" value="P-loop containing nucleoside triphosphate hydrolases"/>
    <property type="match status" value="1"/>
</dbReference>